<feature type="signal peptide" evidence="1">
    <location>
        <begin position="1"/>
        <end position="20"/>
    </location>
</feature>
<sequence length="167" mass="18116">MKFNLSAIILTSYGILVVSGNVIPLEGEFNKRDSGEVDKLQAQGWLDDLLKKGKDFFNEAKDAIKSGGGPTTTNDPTNLVVIVKTLTVYLGMDIGALEEEVEDIDVLNDYTVVCTKVIEELNHSVVVEVVLNVDIEVVSQILVVLDTTDTENNGIGMMNSITSLSPQ</sequence>
<dbReference type="EMBL" id="MBFS01003609">
    <property type="protein sequence ID" value="PVU85762.1"/>
    <property type="molecule type" value="Genomic_DNA"/>
</dbReference>
<keyword evidence="3" id="KW-1185">Reference proteome</keyword>
<organism evidence="2 3">
    <name type="scientific">Smittium megazygosporum</name>
    <dbReference type="NCBI Taxonomy" id="133381"/>
    <lineage>
        <taxon>Eukaryota</taxon>
        <taxon>Fungi</taxon>
        <taxon>Fungi incertae sedis</taxon>
        <taxon>Zoopagomycota</taxon>
        <taxon>Kickxellomycotina</taxon>
        <taxon>Harpellomycetes</taxon>
        <taxon>Harpellales</taxon>
        <taxon>Legeriomycetaceae</taxon>
        <taxon>Smittium</taxon>
    </lineage>
</organism>
<gene>
    <name evidence="2" type="ORF">BB560_006919</name>
</gene>
<name>A0A2T9Y097_9FUNG</name>
<evidence type="ECO:0000256" key="1">
    <source>
        <dbReference type="SAM" id="SignalP"/>
    </source>
</evidence>
<evidence type="ECO:0000313" key="2">
    <source>
        <dbReference type="EMBL" id="PVU85762.1"/>
    </source>
</evidence>
<keyword evidence="1" id="KW-0732">Signal</keyword>
<reference evidence="2 3" key="1">
    <citation type="journal article" date="2018" name="MBio">
        <title>Comparative Genomics Reveals the Core Gene Toolbox for the Fungus-Insect Symbiosis.</title>
        <authorList>
            <person name="Wang Y."/>
            <person name="Stata M."/>
            <person name="Wang W."/>
            <person name="Stajich J.E."/>
            <person name="White M.M."/>
            <person name="Moncalvo J.M."/>
        </authorList>
    </citation>
    <scope>NUCLEOTIDE SEQUENCE [LARGE SCALE GENOMIC DNA]</scope>
    <source>
        <strain evidence="2 3">SC-DP-2</strain>
    </source>
</reference>
<accession>A0A2T9Y097</accession>
<protein>
    <submittedName>
        <fullName evidence="2">Uncharacterized protein</fullName>
    </submittedName>
</protein>
<feature type="chain" id="PRO_5015469638" evidence="1">
    <location>
        <begin position="21"/>
        <end position="167"/>
    </location>
</feature>
<dbReference type="Proteomes" id="UP000245609">
    <property type="component" value="Unassembled WGS sequence"/>
</dbReference>
<comment type="caution">
    <text evidence="2">The sequence shown here is derived from an EMBL/GenBank/DDBJ whole genome shotgun (WGS) entry which is preliminary data.</text>
</comment>
<proteinExistence type="predicted"/>
<evidence type="ECO:0000313" key="3">
    <source>
        <dbReference type="Proteomes" id="UP000245609"/>
    </source>
</evidence>
<dbReference type="AlphaFoldDB" id="A0A2T9Y097"/>